<evidence type="ECO:0000313" key="3">
    <source>
        <dbReference type="Proteomes" id="UP000293638"/>
    </source>
</evidence>
<dbReference type="RefSeq" id="WP_231116117.1">
    <property type="nucleotide sequence ID" value="NZ_SGXD01000002.1"/>
</dbReference>
<dbReference type="Proteomes" id="UP000293638">
    <property type="component" value="Unassembled WGS sequence"/>
</dbReference>
<keyword evidence="1" id="KW-0812">Transmembrane</keyword>
<dbReference type="EMBL" id="SGXD01000002">
    <property type="protein sequence ID" value="RZS89458.1"/>
    <property type="molecule type" value="Genomic_DNA"/>
</dbReference>
<gene>
    <name evidence="2" type="ORF">EV189_1222</name>
</gene>
<dbReference type="AlphaFoldDB" id="A0A4Q7NRR3"/>
<organism evidence="2 3">
    <name type="scientific">Motilibacter rhizosphaerae</name>
    <dbReference type="NCBI Taxonomy" id="598652"/>
    <lineage>
        <taxon>Bacteria</taxon>
        <taxon>Bacillati</taxon>
        <taxon>Actinomycetota</taxon>
        <taxon>Actinomycetes</taxon>
        <taxon>Motilibacterales</taxon>
        <taxon>Motilibacteraceae</taxon>
        <taxon>Motilibacter</taxon>
    </lineage>
</organism>
<accession>A0A4Q7NRR3</accession>
<protein>
    <submittedName>
        <fullName evidence="2">Uncharacterized protein (TIGR02611 family)</fullName>
    </submittedName>
</protein>
<keyword evidence="1" id="KW-1133">Transmembrane helix</keyword>
<name>A0A4Q7NRR3_9ACTN</name>
<sequence length="154" mass="16418">MGDPERAEAGALAPAVLPTPTSPSMSRRQRYVLWRDRATQGSRWKRSAWRAVVTLVGLLLVGGGLALVPLPGPGWLVVILGLGVLSTEFVWAERLLGRLRALLDAWAAWVRGRSPLGRALVGAVGLVVLLGVAVVVLRLLGTPGWVPEAVPLVR</sequence>
<comment type="caution">
    <text evidence="2">The sequence shown here is derived from an EMBL/GenBank/DDBJ whole genome shotgun (WGS) entry which is preliminary data.</text>
</comment>
<feature type="transmembrane region" description="Helical" evidence="1">
    <location>
        <begin position="74"/>
        <end position="92"/>
    </location>
</feature>
<keyword evidence="1" id="KW-0472">Membrane</keyword>
<keyword evidence="3" id="KW-1185">Reference proteome</keyword>
<proteinExistence type="predicted"/>
<dbReference type="InterPro" id="IPR019099">
    <property type="entry name" value="Uncharacterised_PGPGW_TM"/>
</dbReference>
<feature type="transmembrane region" description="Helical" evidence="1">
    <location>
        <begin position="119"/>
        <end position="140"/>
    </location>
</feature>
<feature type="transmembrane region" description="Helical" evidence="1">
    <location>
        <begin position="47"/>
        <end position="68"/>
    </location>
</feature>
<dbReference type="Pfam" id="PF09656">
    <property type="entry name" value="PGPGW"/>
    <property type="match status" value="1"/>
</dbReference>
<reference evidence="2 3" key="1">
    <citation type="submission" date="2019-02" db="EMBL/GenBank/DDBJ databases">
        <title>Genomic Encyclopedia of Type Strains, Phase IV (KMG-IV): sequencing the most valuable type-strain genomes for metagenomic binning, comparative biology and taxonomic classification.</title>
        <authorList>
            <person name="Goeker M."/>
        </authorList>
    </citation>
    <scope>NUCLEOTIDE SEQUENCE [LARGE SCALE GENOMIC DNA]</scope>
    <source>
        <strain evidence="2 3">DSM 45622</strain>
    </source>
</reference>
<evidence type="ECO:0000256" key="1">
    <source>
        <dbReference type="SAM" id="Phobius"/>
    </source>
</evidence>
<evidence type="ECO:0000313" key="2">
    <source>
        <dbReference type="EMBL" id="RZS89458.1"/>
    </source>
</evidence>